<feature type="region of interest" description="Disordered" evidence="1">
    <location>
        <begin position="200"/>
        <end position="245"/>
    </location>
</feature>
<dbReference type="Proteomes" id="UP000005239">
    <property type="component" value="Unassembled WGS sequence"/>
</dbReference>
<reference evidence="4" key="2">
    <citation type="submission" date="2022-06" db="UniProtKB">
        <authorList>
            <consortium name="EnsemblMetazoa"/>
        </authorList>
    </citation>
    <scope>IDENTIFICATION</scope>
    <source>
        <strain evidence="4">PS312</strain>
    </source>
</reference>
<feature type="compositionally biased region" description="Low complexity" evidence="1">
    <location>
        <begin position="376"/>
        <end position="388"/>
    </location>
</feature>
<feature type="transmembrane region" description="Helical" evidence="2">
    <location>
        <begin position="264"/>
        <end position="288"/>
    </location>
</feature>
<name>A0A2A6C063_PRIPA</name>
<feature type="region of interest" description="Disordered" evidence="1">
    <location>
        <begin position="336"/>
        <end position="395"/>
    </location>
</feature>
<evidence type="ECO:0000256" key="3">
    <source>
        <dbReference type="SAM" id="SignalP"/>
    </source>
</evidence>
<proteinExistence type="predicted"/>
<reference evidence="5" key="1">
    <citation type="journal article" date="2008" name="Nat. Genet.">
        <title>The Pristionchus pacificus genome provides a unique perspective on nematode lifestyle and parasitism.</title>
        <authorList>
            <person name="Dieterich C."/>
            <person name="Clifton S.W."/>
            <person name="Schuster L.N."/>
            <person name="Chinwalla A."/>
            <person name="Delehaunty K."/>
            <person name="Dinkelacker I."/>
            <person name="Fulton L."/>
            <person name="Fulton R."/>
            <person name="Godfrey J."/>
            <person name="Minx P."/>
            <person name="Mitreva M."/>
            <person name="Roeseler W."/>
            <person name="Tian H."/>
            <person name="Witte H."/>
            <person name="Yang S.P."/>
            <person name="Wilson R.K."/>
            <person name="Sommer R.J."/>
        </authorList>
    </citation>
    <scope>NUCLEOTIDE SEQUENCE [LARGE SCALE GENOMIC DNA]</scope>
    <source>
        <strain evidence="5">PS312</strain>
    </source>
</reference>
<gene>
    <name evidence="4" type="primary">WBGene00280571</name>
</gene>
<accession>A0A2A6C063</accession>
<dbReference type="EnsemblMetazoa" id="PPA42202.1">
    <property type="protein sequence ID" value="PPA42202.1"/>
    <property type="gene ID" value="WBGene00280571"/>
</dbReference>
<keyword evidence="5" id="KW-1185">Reference proteome</keyword>
<sequence>MTAGRLTILFLLLPCTMRADRFSDCSEQTTMRIVGCGGSEVKDIIVLYDDKQCEKPGHIIYTELTIDPLTSTRWRIEQATIIMDPVLESGKFDGDFTGPFEKNHEREVSVRIREPDGTSRFIELEKMETRSDGKFSFSSYELPISDNALRSLERSEFVLYINNNDNTNKEKVKHSMNAFAKLLRQKQAACNAKLPIGKADDTTSASRGIDIGSTVSPDPSSSGNSSSTPSGSPPAPPTVTSSTLRPTASMFDASAKRSEKAFPLAMVGGAVGALVIIAILVTIVVVCVKRSKDNRKKVEVPANYVLDRNSKPKETWDQRKEQDRARSKKRKILESLKRRQKQAQTPSTSTPSTNVASFTPSDSDMKQAEDSLGSYANTTVNNTTAAKNSLGSYNE</sequence>
<organism evidence="4 5">
    <name type="scientific">Pristionchus pacificus</name>
    <name type="common">Parasitic nematode worm</name>
    <dbReference type="NCBI Taxonomy" id="54126"/>
    <lineage>
        <taxon>Eukaryota</taxon>
        <taxon>Metazoa</taxon>
        <taxon>Ecdysozoa</taxon>
        <taxon>Nematoda</taxon>
        <taxon>Chromadorea</taxon>
        <taxon>Rhabditida</taxon>
        <taxon>Rhabditina</taxon>
        <taxon>Diplogasteromorpha</taxon>
        <taxon>Diplogasteroidea</taxon>
        <taxon>Neodiplogasteridae</taxon>
        <taxon>Pristionchus</taxon>
    </lineage>
</organism>
<evidence type="ECO:0000313" key="4">
    <source>
        <dbReference type="EnsemblMetazoa" id="PPA42202.1"/>
    </source>
</evidence>
<evidence type="ECO:0000256" key="1">
    <source>
        <dbReference type="SAM" id="MobiDB-lite"/>
    </source>
</evidence>
<keyword evidence="2" id="KW-0812">Transmembrane</keyword>
<accession>A0A8R1YWL2</accession>
<feature type="chain" id="PRO_5043501085" evidence="3">
    <location>
        <begin position="20"/>
        <end position="395"/>
    </location>
</feature>
<evidence type="ECO:0000313" key="5">
    <source>
        <dbReference type="Proteomes" id="UP000005239"/>
    </source>
</evidence>
<keyword evidence="3" id="KW-0732">Signal</keyword>
<keyword evidence="2" id="KW-0472">Membrane</keyword>
<protein>
    <submittedName>
        <fullName evidence="4">Uncharacterized protein</fullName>
    </submittedName>
</protein>
<evidence type="ECO:0000256" key="2">
    <source>
        <dbReference type="SAM" id="Phobius"/>
    </source>
</evidence>
<feature type="compositionally biased region" description="Low complexity" evidence="1">
    <location>
        <begin position="213"/>
        <end position="230"/>
    </location>
</feature>
<keyword evidence="2" id="KW-1133">Transmembrane helix</keyword>
<feature type="signal peptide" evidence="3">
    <location>
        <begin position="1"/>
        <end position="19"/>
    </location>
</feature>
<dbReference type="AlphaFoldDB" id="A0A2A6C063"/>